<protein>
    <recommendedName>
        <fullName evidence="3">Lipoprotein</fullName>
    </recommendedName>
</protein>
<organism evidence="1 2">
    <name type="scientific">Dongia sedimenti</name>
    <dbReference type="NCBI Taxonomy" id="3064282"/>
    <lineage>
        <taxon>Bacteria</taxon>
        <taxon>Pseudomonadati</taxon>
        <taxon>Pseudomonadota</taxon>
        <taxon>Alphaproteobacteria</taxon>
        <taxon>Rhodospirillales</taxon>
        <taxon>Dongiaceae</taxon>
        <taxon>Dongia</taxon>
    </lineage>
</organism>
<accession>A0ABU0YN77</accession>
<dbReference type="EMBL" id="JAUYVI010000004">
    <property type="protein sequence ID" value="MDQ7248682.1"/>
    <property type="molecule type" value="Genomic_DNA"/>
</dbReference>
<dbReference type="RefSeq" id="WP_379956165.1">
    <property type="nucleotide sequence ID" value="NZ_JAUYVI010000004.1"/>
</dbReference>
<evidence type="ECO:0000313" key="2">
    <source>
        <dbReference type="Proteomes" id="UP001230156"/>
    </source>
</evidence>
<gene>
    <name evidence="1" type="ORF">Q8A70_13435</name>
</gene>
<proteinExistence type="predicted"/>
<evidence type="ECO:0008006" key="3">
    <source>
        <dbReference type="Google" id="ProtNLM"/>
    </source>
</evidence>
<comment type="caution">
    <text evidence="1">The sequence shown here is derived from an EMBL/GenBank/DDBJ whole genome shotgun (WGS) entry which is preliminary data.</text>
</comment>
<sequence>MAPVRLALILVVAVAALTGCDRYRDDIDAVKQAQSIVGGTNEAMATEIAGARGTVEWKGGPAPKYESADIVGVQAVIKRISANGNRHEVELDFINNRQTKKVAFDGAIVDGKKQDMLSGALAVFLMQLE</sequence>
<name>A0ABU0YN77_9PROT</name>
<reference evidence="2" key="1">
    <citation type="submission" date="2023-08" db="EMBL/GenBank/DDBJ databases">
        <title>Rhodospirillaceae gen. nov., a novel taxon isolated from the Yangtze River Yuezi River estuary sludge.</title>
        <authorList>
            <person name="Ruan L."/>
        </authorList>
    </citation>
    <scope>NUCLEOTIDE SEQUENCE [LARGE SCALE GENOMIC DNA]</scope>
    <source>
        <strain evidence="2">R-7</strain>
    </source>
</reference>
<evidence type="ECO:0000313" key="1">
    <source>
        <dbReference type="EMBL" id="MDQ7248682.1"/>
    </source>
</evidence>
<dbReference type="PROSITE" id="PS51257">
    <property type="entry name" value="PROKAR_LIPOPROTEIN"/>
    <property type="match status" value="1"/>
</dbReference>
<dbReference type="Proteomes" id="UP001230156">
    <property type="component" value="Unassembled WGS sequence"/>
</dbReference>
<keyword evidence="2" id="KW-1185">Reference proteome</keyword>